<keyword evidence="8" id="KW-0732">Signal</keyword>
<dbReference type="Gene3D" id="3.40.50.200">
    <property type="entry name" value="Peptidase S8/S53 domain"/>
    <property type="match status" value="1"/>
</dbReference>
<proteinExistence type="inferred from homology"/>
<dbReference type="PANTHER" id="PTHR43806:SF11">
    <property type="entry name" value="CEREVISIN-RELATED"/>
    <property type="match status" value="1"/>
</dbReference>
<feature type="active site" description="Charge relay system" evidence="5 6">
    <location>
        <position position="74"/>
    </location>
</feature>
<evidence type="ECO:0000256" key="4">
    <source>
        <dbReference type="ARBA" id="ARBA00022825"/>
    </source>
</evidence>
<evidence type="ECO:0000256" key="7">
    <source>
        <dbReference type="SAM" id="MobiDB-lite"/>
    </source>
</evidence>
<dbReference type="PROSITE" id="PS00138">
    <property type="entry name" value="SUBTILASE_SER"/>
    <property type="match status" value="1"/>
</dbReference>
<keyword evidence="4 6" id="KW-0720">Serine protease</keyword>
<feature type="active site" description="Charge relay system" evidence="5 6">
    <location>
        <position position="135"/>
    </location>
</feature>
<feature type="region of interest" description="Disordered" evidence="7">
    <location>
        <begin position="22"/>
        <end position="51"/>
    </location>
</feature>
<dbReference type="RefSeq" id="WP_114435431.1">
    <property type="nucleotide sequence ID" value="NZ_QPJI01000020.1"/>
</dbReference>
<dbReference type="GO" id="GO:0004252">
    <property type="term" value="F:serine-type endopeptidase activity"/>
    <property type="evidence" value="ECO:0007669"/>
    <property type="project" value="UniProtKB-UniRule"/>
</dbReference>
<evidence type="ECO:0000313" key="10">
    <source>
        <dbReference type="EMBL" id="RCW62950.1"/>
    </source>
</evidence>
<dbReference type="AlphaFoldDB" id="A0A368X4M4"/>
<evidence type="ECO:0000256" key="5">
    <source>
        <dbReference type="PIRSR" id="PIRSR615500-1"/>
    </source>
</evidence>
<reference evidence="10 11" key="1">
    <citation type="submission" date="2018-07" db="EMBL/GenBank/DDBJ databases">
        <title>Freshwater and sediment microbial communities from various areas in North America, analyzing microbe dynamics in response to fracking.</title>
        <authorList>
            <person name="Lamendella R."/>
        </authorList>
    </citation>
    <scope>NUCLEOTIDE SEQUENCE [LARGE SCALE GENOMIC DNA]</scope>
    <source>
        <strain evidence="10 11">105B</strain>
    </source>
</reference>
<dbReference type="InterPro" id="IPR036852">
    <property type="entry name" value="Peptidase_S8/S53_dom_sf"/>
</dbReference>
<evidence type="ECO:0000256" key="2">
    <source>
        <dbReference type="ARBA" id="ARBA00022670"/>
    </source>
</evidence>
<evidence type="ECO:0000256" key="1">
    <source>
        <dbReference type="ARBA" id="ARBA00011073"/>
    </source>
</evidence>
<dbReference type="Proteomes" id="UP000253647">
    <property type="component" value="Unassembled WGS sequence"/>
</dbReference>
<dbReference type="InterPro" id="IPR000209">
    <property type="entry name" value="Peptidase_S8/S53_dom"/>
</dbReference>
<feature type="signal peptide" evidence="8">
    <location>
        <begin position="1"/>
        <end position="18"/>
    </location>
</feature>
<evidence type="ECO:0000259" key="9">
    <source>
        <dbReference type="Pfam" id="PF00082"/>
    </source>
</evidence>
<evidence type="ECO:0000256" key="8">
    <source>
        <dbReference type="SAM" id="SignalP"/>
    </source>
</evidence>
<sequence>MTQTILTVTSLAVSLALAGCGGGGGGSNSTPPPSSTPDTTPEIVAPETTNSGAKGLINVSTALTGTNIVIAVADAGVNTDHQEFATTSLDARSGAFSSELLLDGSNNLSYQLQANLSDDHYPDYDSSRDFEEAGHGTHVASIIFGANTGILADGTLLALDVVSSGSVDTGTFDPVGRLPDNLASIMAVTDMAASNKVDFLNLSMDGAATYFKPRQDGGLQRDVYAGIEGSGVGVIAAAGNSALDYSEIYASSTPQCTDEEMDAASGYAYERCYALKYSRAETDFVPYHDDTLRDDFIVVVAVDEAGQITSFSNRPGASAKIQERFIAAPGVNLEVADHKADTGYTNASGTSFAAPLVAAAAGAVKSKFSSLSSAAVLQILLDTADSTFTGYDPELHGAGILDVEAALNVNPNDYISQR</sequence>
<dbReference type="PRINTS" id="PR00723">
    <property type="entry name" value="SUBTILISIN"/>
</dbReference>
<dbReference type="SUPFAM" id="SSF52743">
    <property type="entry name" value="Subtilisin-like"/>
    <property type="match status" value="1"/>
</dbReference>
<keyword evidence="2 6" id="KW-0645">Protease</keyword>
<evidence type="ECO:0000313" key="11">
    <source>
        <dbReference type="Proteomes" id="UP000253647"/>
    </source>
</evidence>
<dbReference type="Pfam" id="PF00082">
    <property type="entry name" value="Peptidase_S8"/>
    <property type="match status" value="1"/>
</dbReference>
<comment type="similarity">
    <text evidence="1 6">Belongs to the peptidase S8 family.</text>
</comment>
<dbReference type="PANTHER" id="PTHR43806">
    <property type="entry name" value="PEPTIDASE S8"/>
    <property type="match status" value="1"/>
</dbReference>
<feature type="active site" description="Charge relay system" evidence="5 6">
    <location>
        <position position="351"/>
    </location>
</feature>
<dbReference type="EMBL" id="QPJI01000020">
    <property type="protein sequence ID" value="RCW62950.1"/>
    <property type="molecule type" value="Genomic_DNA"/>
</dbReference>
<dbReference type="InterPro" id="IPR050131">
    <property type="entry name" value="Peptidase_S8_subtilisin-like"/>
</dbReference>
<dbReference type="GO" id="GO:0006508">
    <property type="term" value="P:proteolysis"/>
    <property type="evidence" value="ECO:0007669"/>
    <property type="project" value="UniProtKB-KW"/>
</dbReference>
<feature type="chain" id="PRO_5016571018" evidence="8">
    <location>
        <begin position="19"/>
        <end position="418"/>
    </location>
</feature>
<feature type="domain" description="Peptidase S8/S53" evidence="9">
    <location>
        <begin position="65"/>
        <end position="398"/>
    </location>
</feature>
<organism evidence="10 11">
    <name type="scientific">Marinobacter nauticus</name>
    <name type="common">Marinobacter hydrocarbonoclasticus</name>
    <name type="synonym">Marinobacter aquaeolei</name>
    <dbReference type="NCBI Taxonomy" id="2743"/>
    <lineage>
        <taxon>Bacteria</taxon>
        <taxon>Pseudomonadati</taxon>
        <taxon>Pseudomonadota</taxon>
        <taxon>Gammaproteobacteria</taxon>
        <taxon>Pseudomonadales</taxon>
        <taxon>Marinobacteraceae</taxon>
        <taxon>Marinobacter</taxon>
    </lineage>
</organism>
<evidence type="ECO:0000256" key="6">
    <source>
        <dbReference type="PROSITE-ProRule" id="PRU01240"/>
    </source>
</evidence>
<comment type="caution">
    <text evidence="10">The sequence shown here is derived from an EMBL/GenBank/DDBJ whole genome shotgun (WGS) entry which is preliminary data.</text>
</comment>
<dbReference type="PROSITE" id="PS51892">
    <property type="entry name" value="SUBTILASE"/>
    <property type="match status" value="1"/>
</dbReference>
<accession>A0A368X4M4</accession>
<dbReference type="InterPro" id="IPR023828">
    <property type="entry name" value="Peptidase_S8_Ser-AS"/>
</dbReference>
<evidence type="ECO:0000256" key="3">
    <source>
        <dbReference type="ARBA" id="ARBA00022801"/>
    </source>
</evidence>
<protein>
    <submittedName>
        <fullName evidence="10">Subtilase family protein</fullName>
    </submittedName>
</protein>
<name>A0A368X4M4_MARNT</name>
<keyword evidence="3 6" id="KW-0378">Hydrolase</keyword>
<dbReference type="InterPro" id="IPR015500">
    <property type="entry name" value="Peptidase_S8_subtilisin-rel"/>
</dbReference>
<gene>
    <name evidence="10" type="ORF">DET61_12072</name>
</gene>